<keyword evidence="4" id="KW-0460">Magnesium</keyword>
<dbReference type="GO" id="GO:0034431">
    <property type="term" value="F:bis(5'-adenosyl)-hexaphosphatase activity"/>
    <property type="evidence" value="ECO:0007669"/>
    <property type="project" value="TreeGrafter"/>
</dbReference>
<dbReference type="GO" id="GO:0046872">
    <property type="term" value="F:metal ion binding"/>
    <property type="evidence" value="ECO:0007669"/>
    <property type="project" value="UniProtKB-KW"/>
</dbReference>
<evidence type="ECO:0000259" key="6">
    <source>
        <dbReference type="PROSITE" id="PS51462"/>
    </source>
</evidence>
<dbReference type="GO" id="GO:0071543">
    <property type="term" value="P:diphosphoinositol polyphosphate metabolic process"/>
    <property type="evidence" value="ECO:0007669"/>
    <property type="project" value="TreeGrafter"/>
</dbReference>
<gene>
    <name evidence="7" type="ORF">AK830_g7424</name>
</gene>
<feature type="region of interest" description="Disordered" evidence="5">
    <location>
        <begin position="1"/>
        <end position="22"/>
    </location>
</feature>
<keyword evidence="2" id="KW-0479">Metal-binding</keyword>
<organism evidence="7 8">
    <name type="scientific">Neonectria ditissima</name>
    <dbReference type="NCBI Taxonomy" id="78410"/>
    <lineage>
        <taxon>Eukaryota</taxon>
        <taxon>Fungi</taxon>
        <taxon>Dikarya</taxon>
        <taxon>Ascomycota</taxon>
        <taxon>Pezizomycotina</taxon>
        <taxon>Sordariomycetes</taxon>
        <taxon>Hypocreomycetidae</taxon>
        <taxon>Hypocreales</taxon>
        <taxon>Nectriaceae</taxon>
        <taxon>Neonectria</taxon>
    </lineage>
</organism>
<dbReference type="GO" id="GO:0005737">
    <property type="term" value="C:cytoplasm"/>
    <property type="evidence" value="ECO:0007669"/>
    <property type="project" value="TreeGrafter"/>
</dbReference>
<reference evidence="7 8" key="1">
    <citation type="submission" date="2015-09" db="EMBL/GenBank/DDBJ databases">
        <title>Draft genome of a European isolate of the apple canker pathogen Neonectria ditissima.</title>
        <authorList>
            <person name="Gomez-Cortecero A."/>
            <person name="Harrison R.J."/>
            <person name="Armitage A.D."/>
        </authorList>
    </citation>
    <scope>NUCLEOTIDE SEQUENCE [LARGE SCALE GENOMIC DNA]</scope>
    <source>
        <strain evidence="7 8">R09/05</strain>
    </source>
</reference>
<dbReference type="GO" id="GO:0008486">
    <property type="term" value="F:diphosphoinositol-polyphosphate diphosphatase activity"/>
    <property type="evidence" value="ECO:0007669"/>
    <property type="project" value="TreeGrafter"/>
</dbReference>
<accession>A0A0P7BE05</accession>
<dbReference type="CDD" id="cd04666">
    <property type="entry name" value="NUDIX_DIPP2_like_Nudt4"/>
    <property type="match status" value="1"/>
</dbReference>
<dbReference type="OrthoDB" id="2011998at2759"/>
<sequence>MPGLPAWHIPSTSASTPTSQLMTSTLPGRRALVGVSQLPDISVSPSPSPRFASLAPSPSSPSVVLWFCGSVAPDSVVPASAPASLSADSQCSIAGIPLPSLPPREFLVRSEAFVEAETLSTAIRHKPTKQSSAHFTTAEFCLARITPRPVDPAKTLGFHTIHCACAASAAGSSFRLVSRAPPQSPIPPNLVRSLSFPESLWSQKSRQRFAHARAPTPPPNRYITSQLLAWSDWILPRVLSRVLPDHNHNHSSSPPSLSATCSCRRCIARPSEPPPARRRFLLDPGTSAPIRSSRGPQSLPVAVASLRAFVSPPTRPSKSPIHPDHTDRPLTCRVLPLATRAVGQWSLGPAEASNVSLLHRVIFTNLEPHGLIRGERLVAGIVPLTPDQNYVLLIQSTRRKGWVLPKGGWESDETCQEAAEREAWEEAGITIQINYDLGDIEEKRPQKTSKDRSRYHFFEGTVTNEYEEWPERHKRERQWFTFTQAWEHLTTRPELQEALNRCTMNRL</sequence>
<dbReference type="GO" id="GO:0000298">
    <property type="term" value="F:endopolyphosphatase activity"/>
    <property type="evidence" value="ECO:0007669"/>
    <property type="project" value="TreeGrafter"/>
</dbReference>
<dbReference type="PANTHER" id="PTHR12629:SF0">
    <property type="entry name" value="DIPHOSPHOINOSITOL-POLYPHOSPHATE DIPHOSPHATASE"/>
    <property type="match status" value="1"/>
</dbReference>
<dbReference type="Gene3D" id="3.90.79.10">
    <property type="entry name" value="Nucleoside Triphosphate Pyrophosphohydrolase"/>
    <property type="match status" value="1"/>
</dbReference>
<name>A0A0P7BE05_9HYPO</name>
<dbReference type="STRING" id="78410.A0A0P7BE05"/>
<evidence type="ECO:0000256" key="3">
    <source>
        <dbReference type="ARBA" id="ARBA00022801"/>
    </source>
</evidence>
<keyword evidence="8" id="KW-1185">Reference proteome</keyword>
<dbReference type="GO" id="GO:1901911">
    <property type="term" value="P:adenosine 5'-(hexahydrogen pentaphosphate) catabolic process"/>
    <property type="evidence" value="ECO:0007669"/>
    <property type="project" value="TreeGrafter"/>
</dbReference>
<dbReference type="SUPFAM" id="SSF55811">
    <property type="entry name" value="Nudix"/>
    <property type="match status" value="1"/>
</dbReference>
<evidence type="ECO:0000256" key="5">
    <source>
        <dbReference type="SAM" id="MobiDB-lite"/>
    </source>
</evidence>
<feature type="domain" description="Nudix hydrolase" evidence="6">
    <location>
        <begin position="374"/>
        <end position="503"/>
    </location>
</feature>
<dbReference type="InterPro" id="IPR000086">
    <property type="entry name" value="NUDIX_hydrolase_dom"/>
</dbReference>
<dbReference type="AlphaFoldDB" id="A0A0P7BE05"/>
<evidence type="ECO:0000256" key="2">
    <source>
        <dbReference type="ARBA" id="ARBA00022723"/>
    </source>
</evidence>
<comment type="caution">
    <text evidence="7">The sequence shown here is derived from an EMBL/GenBank/DDBJ whole genome shotgun (WGS) entry which is preliminary data.</text>
</comment>
<dbReference type="PROSITE" id="PS00893">
    <property type="entry name" value="NUDIX_BOX"/>
    <property type="match status" value="1"/>
</dbReference>
<proteinExistence type="predicted"/>
<feature type="compositionally biased region" description="Polar residues" evidence="5">
    <location>
        <begin position="10"/>
        <end position="22"/>
    </location>
</feature>
<dbReference type="GO" id="GO:0034432">
    <property type="term" value="F:bis(5'-adenosyl)-pentaphosphatase activity"/>
    <property type="evidence" value="ECO:0007669"/>
    <property type="project" value="TreeGrafter"/>
</dbReference>
<evidence type="ECO:0000256" key="4">
    <source>
        <dbReference type="ARBA" id="ARBA00022842"/>
    </source>
</evidence>
<evidence type="ECO:0000313" key="7">
    <source>
        <dbReference type="EMBL" id="KPM39161.1"/>
    </source>
</evidence>
<evidence type="ECO:0000313" key="8">
    <source>
        <dbReference type="Proteomes" id="UP000050424"/>
    </source>
</evidence>
<protein>
    <recommendedName>
        <fullName evidence="6">Nudix hydrolase domain-containing protein</fullName>
    </recommendedName>
</protein>
<dbReference type="PROSITE" id="PS51462">
    <property type="entry name" value="NUDIX"/>
    <property type="match status" value="1"/>
</dbReference>
<dbReference type="GO" id="GO:1901907">
    <property type="term" value="P:diadenosine pentaphosphate catabolic process"/>
    <property type="evidence" value="ECO:0007669"/>
    <property type="project" value="TreeGrafter"/>
</dbReference>
<dbReference type="GO" id="GO:0005634">
    <property type="term" value="C:nucleus"/>
    <property type="evidence" value="ECO:0007669"/>
    <property type="project" value="TreeGrafter"/>
</dbReference>
<dbReference type="Pfam" id="PF00293">
    <property type="entry name" value="NUDIX"/>
    <property type="match status" value="1"/>
</dbReference>
<dbReference type="Proteomes" id="UP000050424">
    <property type="component" value="Unassembled WGS sequence"/>
</dbReference>
<dbReference type="GO" id="GO:1901909">
    <property type="term" value="P:diadenosine hexaphosphate catabolic process"/>
    <property type="evidence" value="ECO:0007669"/>
    <property type="project" value="TreeGrafter"/>
</dbReference>
<comment type="cofactor">
    <cofactor evidence="1">
        <name>Mg(2+)</name>
        <dbReference type="ChEBI" id="CHEBI:18420"/>
    </cofactor>
</comment>
<dbReference type="InterPro" id="IPR015797">
    <property type="entry name" value="NUDIX_hydrolase-like_dom_sf"/>
</dbReference>
<keyword evidence="3" id="KW-0378">Hydrolase</keyword>
<feature type="region of interest" description="Disordered" evidence="5">
    <location>
        <begin position="274"/>
        <end position="297"/>
    </location>
</feature>
<dbReference type="InterPro" id="IPR047198">
    <property type="entry name" value="DDP-like_NUDIX"/>
</dbReference>
<dbReference type="PANTHER" id="PTHR12629">
    <property type="entry name" value="DIPHOSPHOINOSITOL POLYPHOSPHATE PHOSPHOHYDROLASE"/>
    <property type="match status" value="1"/>
</dbReference>
<dbReference type="EMBL" id="LKCW01000115">
    <property type="protein sequence ID" value="KPM39161.1"/>
    <property type="molecule type" value="Genomic_DNA"/>
</dbReference>
<dbReference type="InterPro" id="IPR020084">
    <property type="entry name" value="NUDIX_hydrolase_CS"/>
</dbReference>
<evidence type="ECO:0000256" key="1">
    <source>
        <dbReference type="ARBA" id="ARBA00001946"/>
    </source>
</evidence>